<organism evidence="2 3">
    <name type="scientific">Novosphingobium colocasiae</name>
    <dbReference type="NCBI Taxonomy" id="1256513"/>
    <lineage>
        <taxon>Bacteria</taxon>
        <taxon>Pseudomonadati</taxon>
        <taxon>Pseudomonadota</taxon>
        <taxon>Alphaproteobacteria</taxon>
        <taxon>Sphingomonadales</taxon>
        <taxon>Sphingomonadaceae</taxon>
        <taxon>Novosphingobium</taxon>
    </lineage>
</organism>
<gene>
    <name evidence="2" type="ORF">GCM10011614_00990</name>
</gene>
<reference evidence="2" key="2">
    <citation type="submission" date="2020-09" db="EMBL/GenBank/DDBJ databases">
        <authorList>
            <person name="Sun Q."/>
            <person name="Kim S."/>
        </authorList>
    </citation>
    <scope>NUCLEOTIDE SEQUENCE</scope>
    <source>
        <strain evidence="2">KCTC 32255</strain>
    </source>
</reference>
<protein>
    <recommendedName>
        <fullName evidence="1">SnoaL-like domain-containing protein</fullName>
    </recommendedName>
</protein>
<dbReference type="Gene3D" id="3.10.450.50">
    <property type="match status" value="1"/>
</dbReference>
<reference evidence="2" key="1">
    <citation type="journal article" date="2014" name="Int. J. Syst. Evol. Microbiol.">
        <title>Complete genome sequence of Corynebacterium casei LMG S-19264T (=DSM 44701T), isolated from a smear-ripened cheese.</title>
        <authorList>
            <consortium name="US DOE Joint Genome Institute (JGI-PGF)"/>
            <person name="Walter F."/>
            <person name="Albersmeier A."/>
            <person name="Kalinowski J."/>
            <person name="Ruckert C."/>
        </authorList>
    </citation>
    <scope>NUCLEOTIDE SEQUENCE</scope>
    <source>
        <strain evidence="2">KCTC 32255</strain>
    </source>
</reference>
<dbReference type="InterPro" id="IPR037401">
    <property type="entry name" value="SnoaL-like"/>
</dbReference>
<evidence type="ECO:0000313" key="3">
    <source>
        <dbReference type="Proteomes" id="UP000648075"/>
    </source>
</evidence>
<dbReference type="RefSeq" id="WP_189619137.1">
    <property type="nucleotide sequence ID" value="NZ_BMZA01000001.1"/>
</dbReference>
<dbReference type="Proteomes" id="UP000648075">
    <property type="component" value="Unassembled WGS sequence"/>
</dbReference>
<dbReference type="SUPFAM" id="SSF54427">
    <property type="entry name" value="NTF2-like"/>
    <property type="match status" value="1"/>
</dbReference>
<keyword evidence="3" id="KW-1185">Reference proteome</keyword>
<sequence length="139" mass="14730">MLSTQDQLDLAQLVYRSFWLIDNGQAAQSAHLFAADASLTFGPGAPMVGTIEGSAIAAAMQARQDQAGVTSRHVLSNPIVSDEGEGRAQVRSLLTLFRTPDADLAPVVRSVADIIDDCVLVNGAWRIAARQILPVFSPG</sequence>
<dbReference type="CDD" id="cd00531">
    <property type="entry name" value="NTF2_like"/>
    <property type="match status" value="1"/>
</dbReference>
<evidence type="ECO:0000313" key="2">
    <source>
        <dbReference type="EMBL" id="GGY90133.1"/>
    </source>
</evidence>
<dbReference type="EMBL" id="BMZA01000001">
    <property type="protein sequence ID" value="GGY90133.1"/>
    <property type="molecule type" value="Genomic_DNA"/>
</dbReference>
<comment type="caution">
    <text evidence="2">The sequence shown here is derived from an EMBL/GenBank/DDBJ whole genome shotgun (WGS) entry which is preliminary data.</text>
</comment>
<name>A0A918P890_9SPHN</name>
<feature type="domain" description="SnoaL-like" evidence="1">
    <location>
        <begin position="5"/>
        <end position="130"/>
    </location>
</feature>
<evidence type="ECO:0000259" key="1">
    <source>
        <dbReference type="Pfam" id="PF13577"/>
    </source>
</evidence>
<dbReference type="AlphaFoldDB" id="A0A918P890"/>
<proteinExistence type="predicted"/>
<dbReference type="Pfam" id="PF13577">
    <property type="entry name" value="SnoaL_4"/>
    <property type="match status" value="1"/>
</dbReference>
<dbReference type="InterPro" id="IPR032710">
    <property type="entry name" value="NTF2-like_dom_sf"/>
</dbReference>
<accession>A0A918P890</accession>